<evidence type="ECO:0000256" key="21">
    <source>
        <dbReference type="SAM" id="Coils"/>
    </source>
</evidence>
<keyword evidence="8" id="KW-0004">4Fe-4S</keyword>
<evidence type="ECO:0000256" key="13">
    <source>
        <dbReference type="ARBA" id="ARBA00022777"/>
    </source>
</evidence>
<dbReference type="CDD" id="cd16917">
    <property type="entry name" value="HATPase_UhpB-NarQ-NarX-like"/>
    <property type="match status" value="1"/>
</dbReference>
<comment type="catalytic activity">
    <reaction evidence="1">
        <text>ATP + protein L-histidine = ADP + protein N-phospho-L-histidine.</text>
        <dbReference type="EC" id="2.7.13.3"/>
    </reaction>
</comment>
<evidence type="ECO:0000256" key="16">
    <source>
        <dbReference type="ARBA" id="ARBA00023012"/>
    </source>
</evidence>
<dbReference type="GO" id="GO:0005886">
    <property type="term" value="C:plasma membrane"/>
    <property type="evidence" value="ECO:0007669"/>
    <property type="project" value="UniProtKB-SubCell"/>
</dbReference>
<comment type="caution">
    <text evidence="24">The sequence shown here is derived from an EMBL/GenBank/DDBJ whole genome shotgun (WGS) entry which is preliminary data.</text>
</comment>
<evidence type="ECO:0000256" key="4">
    <source>
        <dbReference type="ARBA" id="ARBA00004651"/>
    </source>
</evidence>
<keyword evidence="12" id="KW-0479">Metal-binding</keyword>
<feature type="region of interest" description="Disordered" evidence="22">
    <location>
        <begin position="1"/>
        <end position="30"/>
    </location>
</feature>
<evidence type="ECO:0000256" key="10">
    <source>
        <dbReference type="ARBA" id="ARBA00022679"/>
    </source>
</evidence>
<evidence type="ECO:0000256" key="8">
    <source>
        <dbReference type="ARBA" id="ARBA00022485"/>
    </source>
</evidence>
<gene>
    <name evidence="24" type="ORF">DFR76_10614</name>
</gene>
<keyword evidence="9" id="KW-0963">Cytoplasm</keyword>
<evidence type="ECO:0000313" key="25">
    <source>
        <dbReference type="Proteomes" id="UP000254869"/>
    </source>
</evidence>
<dbReference type="Pfam" id="PF07730">
    <property type="entry name" value="HisKA_3"/>
    <property type="match status" value="1"/>
</dbReference>
<evidence type="ECO:0000256" key="5">
    <source>
        <dbReference type="ARBA" id="ARBA00012438"/>
    </source>
</evidence>
<dbReference type="GO" id="GO:0000155">
    <property type="term" value="F:phosphorelay sensor kinase activity"/>
    <property type="evidence" value="ECO:0007669"/>
    <property type="project" value="InterPro"/>
</dbReference>
<dbReference type="GO" id="GO:0051539">
    <property type="term" value="F:4 iron, 4 sulfur cluster binding"/>
    <property type="evidence" value="ECO:0007669"/>
    <property type="project" value="UniProtKB-KW"/>
</dbReference>
<evidence type="ECO:0000256" key="7">
    <source>
        <dbReference type="ARBA" id="ARBA00022475"/>
    </source>
</evidence>
<dbReference type="Gene3D" id="1.20.5.1930">
    <property type="match status" value="1"/>
</dbReference>
<evidence type="ECO:0000256" key="12">
    <source>
        <dbReference type="ARBA" id="ARBA00022723"/>
    </source>
</evidence>
<evidence type="ECO:0000256" key="15">
    <source>
        <dbReference type="ARBA" id="ARBA00023004"/>
    </source>
</evidence>
<protein>
    <recommendedName>
        <fullName evidence="6">Oxygen sensor histidine kinase NreB</fullName>
        <ecNumber evidence="5">2.7.13.3</ecNumber>
    </recommendedName>
    <alternativeName>
        <fullName evidence="20">Nitrogen regulation protein B</fullName>
    </alternativeName>
</protein>
<dbReference type="GO" id="GO:0046872">
    <property type="term" value="F:metal ion binding"/>
    <property type="evidence" value="ECO:0007669"/>
    <property type="project" value="UniProtKB-KW"/>
</dbReference>
<dbReference type="InterPro" id="IPR011712">
    <property type="entry name" value="Sig_transdc_His_kin_sub3_dim/P"/>
</dbReference>
<evidence type="ECO:0000256" key="20">
    <source>
        <dbReference type="ARBA" id="ARBA00030800"/>
    </source>
</evidence>
<organism evidence="24 25">
    <name type="scientific">Nocardia pseudobrasiliensis</name>
    <dbReference type="NCBI Taxonomy" id="45979"/>
    <lineage>
        <taxon>Bacteria</taxon>
        <taxon>Bacillati</taxon>
        <taxon>Actinomycetota</taxon>
        <taxon>Actinomycetes</taxon>
        <taxon>Mycobacteriales</taxon>
        <taxon>Nocardiaceae</taxon>
        <taxon>Nocardia</taxon>
    </lineage>
</organism>
<evidence type="ECO:0000256" key="17">
    <source>
        <dbReference type="ARBA" id="ARBA00023014"/>
    </source>
</evidence>
<dbReference type="EC" id="2.7.13.3" evidence="5"/>
<dbReference type="PRINTS" id="PR00344">
    <property type="entry name" value="BCTRLSENSOR"/>
</dbReference>
<keyword evidence="11" id="KW-0812">Transmembrane</keyword>
<dbReference type="Pfam" id="PF02518">
    <property type="entry name" value="HATPase_c"/>
    <property type="match status" value="1"/>
</dbReference>
<dbReference type="Proteomes" id="UP000254869">
    <property type="component" value="Unassembled WGS sequence"/>
</dbReference>
<keyword evidence="18" id="KW-0472">Membrane</keyword>
<evidence type="ECO:0000256" key="2">
    <source>
        <dbReference type="ARBA" id="ARBA00001966"/>
    </source>
</evidence>
<comment type="function">
    <text evidence="19">Member of the two-component regulatory system NreB/NreC involved in the control of dissimilatory nitrate/nitrite reduction in response to oxygen. NreB functions as a direct oxygen sensor histidine kinase which is autophosphorylated, in the absence of oxygen, probably at the conserved histidine residue, and transfers its phosphate group probably to a conserved aspartate residue of NreC. NreB/NreC activates the expression of the nitrate (narGHJI) and nitrite (nir) reductase operons, as well as the putative nitrate transporter gene narT.</text>
</comment>
<dbReference type="STRING" id="1210086.GCA_001613105_03353"/>
<evidence type="ECO:0000256" key="11">
    <source>
        <dbReference type="ARBA" id="ARBA00022692"/>
    </source>
</evidence>
<keyword evidence="21" id="KW-0175">Coiled coil</keyword>
<name>A0A370I355_9NOCA</name>
<keyword evidence="17" id="KW-0411">Iron-sulfur</keyword>
<dbReference type="SMART" id="SM00387">
    <property type="entry name" value="HATPase_c"/>
    <property type="match status" value="1"/>
</dbReference>
<feature type="coiled-coil region" evidence="21">
    <location>
        <begin position="175"/>
        <end position="221"/>
    </location>
</feature>
<reference evidence="24 25" key="1">
    <citation type="submission" date="2018-07" db="EMBL/GenBank/DDBJ databases">
        <title>Genomic Encyclopedia of Type Strains, Phase IV (KMG-IV): sequencing the most valuable type-strain genomes for metagenomic binning, comparative biology and taxonomic classification.</title>
        <authorList>
            <person name="Goeker M."/>
        </authorList>
    </citation>
    <scope>NUCLEOTIDE SEQUENCE [LARGE SCALE GENOMIC DNA]</scope>
    <source>
        <strain evidence="24 25">DSM 44290</strain>
    </source>
</reference>
<keyword evidence="16" id="KW-0902">Two-component regulatory system</keyword>
<dbReference type="EMBL" id="QQBC01000006">
    <property type="protein sequence ID" value="RDI65146.1"/>
    <property type="molecule type" value="Genomic_DNA"/>
</dbReference>
<evidence type="ECO:0000256" key="3">
    <source>
        <dbReference type="ARBA" id="ARBA00004496"/>
    </source>
</evidence>
<evidence type="ECO:0000256" key="18">
    <source>
        <dbReference type="ARBA" id="ARBA00023136"/>
    </source>
</evidence>
<sequence length="394" mass="42230">MLVPGAGGRKKGGMAVIGRDATGGSGGKSSAEADLSTDFADLFVGRIPGLIAQYHDRLAEIRSPLVAETVWQQCELQAQRIFDDCVRSLTEGGSEVTHLTDVVDLGAERVRQGVHPIHSVRAGGILGEVAMTALADCAALSGASQDELIAAVRTLQKGIGMRLEAGSIGYDGYLLQRMRKAQEQAQRRLAREIHDHIGNSISLALRQIELYELECERAEESSESPMQPSRHVQLAKDAILETIARSRELVSELRRPGGAGSLETALRGFAAALGQSGAPLQIWVHGSDDWIPGAVAEELFIMVRECLRNTYNHAGAANIVVHIDIAPHEVHADIIDNGKGFDPQAVLAAGHGNGLLILKERSDLIGGTMHIDSVPGRGTRVSLWIPISQERPTV</sequence>
<dbReference type="PANTHER" id="PTHR24421">
    <property type="entry name" value="NITRATE/NITRITE SENSOR PROTEIN NARX-RELATED"/>
    <property type="match status" value="1"/>
</dbReference>
<evidence type="ECO:0000256" key="9">
    <source>
        <dbReference type="ARBA" id="ARBA00022490"/>
    </source>
</evidence>
<keyword evidence="10" id="KW-0808">Transferase</keyword>
<comment type="cofactor">
    <cofactor evidence="2">
        <name>[4Fe-4S] cluster</name>
        <dbReference type="ChEBI" id="CHEBI:49883"/>
    </cofactor>
</comment>
<keyword evidence="7" id="KW-1003">Cell membrane</keyword>
<comment type="subcellular location">
    <subcellularLocation>
        <location evidence="4">Cell membrane</location>
        <topology evidence="4">Multi-pass membrane protein</topology>
    </subcellularLocation>
    <subcellularLocation>
        <location evidence="3">Cytoplasm</location>
    </subcellularLocation>
</comment>
<dbReference type="GO" id="GO:0046983">
    <property type="term" value="F:protein dimerization activity"/>
    <property type="evidence" value="ECO:0007669"/>
    <property type="project" value="InterPro"/>
</dbReference>
<keyword evidence="25" id="KW-1185">Reference proteome</keyword>
<evidence type="ECO:0000256" key="14">
    <source>
        <dbReference type="ARBA" id="ARBA00022989"/>
    </source>
</evidence>
<evidence type="ECO:0000256" key="1">
    <source>
        <dbReference type="ARBA" id="ARBA00000085"/>
    </source>
</evidence>
<dbReference type="PROSITE" id="PS50109">
    <property type="entry name" value="HIS_KIN"/>
    <property type="match status" value="1"/>
</dbReference>
<dbReference type="InterPro" id="IPR003594">
    <property type="entry name" value="HATPase_dom"/>
</dbReference>
<dbReference type="SUPFAM" id="SSF55874">
    <property type="entry name" value="ATPase domain of HSP90 chaperone/DNA topoisomerase II/histidine kinase"/>
    <property type="match status" value="1"/>
</dbReference>
<dbReference type="InterPro" id="IPR005467">
    <property type="entry name" value="His_kinase_dom"/>
</dbReference>
<accession>A0A370I355</accession>
<dbReference type="GO" id="GO:0005737">
    <property type="term" value="C:cytoplasm"/>
    <property type="evidence" value="ECO:0007669"/>
    <property type="project" value="UniProtKB-SubCell"/>
</dbReference>
<feature type="domain" description="Histidine kinase" evidence="23">
    <location>
        <begin position="298"/>
        <end position="389"/>
    </location>
</feature>
<evidence type="ECO:0000313" key="24">
    <source>
        <dbReference type="EMBL" id="RDI65146.1"/>
    </source>
</evidence>
<dbReference type="InterPro" id="IPR036890">
    <property type="entry name" value="HATPase_C_sf"/>
</dbReference>
<dbReference type="InterPro" id="IPR050482">
    <property type="entry name" value="Sensor_HK_TwoCompSys"/>
</dbReference>
<keyword evidence="15" id="KW-0408">Iron</keyword>
<keyword evidence="14" id="KW-1133">Transmembrane helix</keyword>
<evidence type="ECO:0000259" key="23">
    <source>
        <dbReference type="PROSITE" id="PS50109"/>
    </source>
</evidence>
<evidence type="ECO:0000256" key="6">
    <source>
        <dbReference type="ARBA" id="ARBA00017322"/>
    </source>
</evidence>
<dbReference type="Gene3D" id="3.30.565.10">
    <property type="entry name" value="Histidine kinase-like ATPase, C-terminal domain"/>
    <property type="match status" value="1"/>
</dbReference>
<proteinExistence type="predicted"/>
<dbReference type="AlphaFoldDB" id="A0A370I355"/>
<keyword evidence="13 24" id="KW-0418">Kinase</keyword>
<evidence type="ECO:0000256" key="22">
    <source>
        <dbReference type="SAM" id="MobiDB-lite"/>
    </source>
</evidence>
<dbReference type="PANTHER" id="PTHR24421:SF37">
    <property type="entry name" value="SENSOR HISTIDINE KINASE NARS"/>
    <property type="match status" value="1"/>
</dbReference>
<dbReference type="InterPro" id="IPR004358">
    <property type="entry name" value="Sig_transdc_His_kin-like_C"/>
</dbReference>
<evidence type="ECO:0000256" key="19">
    <source>
        <dbReference type="ARBA" id="ARBA00024827"/>
    </source>
</evidence>